<dbReference type="EMBL" id="JACHJE010000008">
    <property type="protein sequence ID" value="MBB5127060.1"/>
    <property type="molecule type" value="Genomic_DNA"/>
</dbReference>
<name>A0A7W8BP86_9ACTN</name>
<gene>
    <name evidence="2" type="ORF">FHS32_003802</name>
</gene>
<sequence length="249" mass="27644">MVSSGRQGFAGGDRAFSYQATSHRRPNSRPTSRPNSRPTSRPTSRYVPTYRKPKWPCGRVEVARRRSAGRYRRRRGARPRPPGPRRGLCGAGCRCRAGWGCPLRGSPGRRRPSSPPRSRRRAWAGRGGTWRTPNPPWVGARGNHQAVGAVYRVGEPPRAALLRGERRRVTCDRRLTYVVVVQVGEGHRTALGPGPDLDLRTLRRYRASPCGRTGYCMIGKFEGRVGNSVRIPVVVSYGCGHPSEQSPTE</sequence>
<feature type="compositionally biased region" description="Basic residues" evidence="1">
    <location>
        <begin position="107"/>
        <end position="123"/>
    </location>
</feature>
<accession>A0A7W8BP86</accession>
<evidence type="ECO:0000313" key="3">
    <source>
        <dbReference type="Proteomes" id="UP000568022"/>
    </source>
</evidence>
<evidence type="ECO:0000256" key="1">
    <source>
        <dbReference type="SAM" id="MobiDB-lite"/>
    </source>
</evidence>
<organism evidence="2 3">
    <name type="scientific">Streptomyces griseoloalbus</name>
    <dbReference type="NCBI Taxonomy" id="67303"/>
    <lineage>
        <taxon>Bacteria</taxon>
        <taxon>Bacillati</taxon>
        <taxon>Actinomycetota</taxon>
        <taxon>Actinomycetes</taxon>
        <taxon>Kitasatosporales</taxon>
        <taxon>Streptomycetaceae</taxon>
        <taxon>Streptomyces</taxon>
    </lineage>
</organism>
<feature type="compositionally biased region" description="Low complexity" evidence="1">
    <location>
        <begin position="28"/>
        <end position="45"/>
    </location>
</feature>
<feature type="region of interest" description="Disordered" evidence="1">
    <location>
        <begin position="1"/>
        <end position="87"/>
    </location>
</feature>
<keyword evidence="3" id="KW-1185">Reference proteome</keyword>
<evidence type="ECO:0000313" key="2">
    <source>
        <dbReference type="EMBL" id="MBB5127060.1"/>
    </source>
</evidence>
<comment type="caution">
    <text evidence="2">The sequence shown here is derived from an EMBL/GenBank/DDBJ whole genome shotgun (WGS) entry which is preliminary data.</text>
</comment>
<dbReference type="Proteomes" id="UP000568022">
    <property type="component" value="Unassembled WGS sequence"/>
</dbReference>
<dbReference type="AlphaFoldDB" id="A0A7W8BP86"/>
<feature type="region of interest" description="Disordered" evidence="1">
    <location>
        <begin position="104"/>
        <end position="141"/>
    </location>
</feature>
<feature type="compositionally biased region" description="Basic residues" evidence="1">
    <location>
        <begin position="65"/>
        <end position="78"/>
    </location>
</feature>
<protein>
    <submittedName>
        <fullName evidence="2">Uncharacterized protein</fullName>
    </submittedName>
</protein>
<reference evidence="2 3" key="1">
    <citation type="submission" date="2020-08" db="EMBL/GenBank/DDBJ databases">
        <title>Genomic Encyclopedia of Type Strains, Phase III (KMG-III): the genomes of soil and plant-associated and newly described type strains.</title>
        <authorList>
            <person name="Whitman W."/>
        </authorList>
    </citation>
    <scope>NUCLEOTIDE SEQUENCE [LARGE SCALE GENOMIC DNA]</scope>
    <source>
        <strain evidence="2 3">CECT 3226</strain>
    </source>
</reference>
<proteinExistence type="predicted"/>